<proteinExistence type="predicted"/>
<feature type="region of interest" description="Disordered" evidence="3">
    <location>
        <begin position="1"/>
        <end position="36"/>
    </location>
</feature>
<evidence type="ECO:0000256" key="2">
    <source>
        <dbReference type="ARBA" id="ARBA00023242"/>
    </source>
</evidence>
<evidence type="ECO:0000256" key="3">
    <source>
        <dbReference type="SAM" id="MobiDB-lite"/>
    </source>
</evidence>
<dbReference type="AlphaFoldDB" id="A0AAD7ILS5"/>
<evidence type="ECO:0000313" key="5">
    <source>
        <dbReference type="EMBL" id="KAJ7746023.1"/>
    </source>
</evidence>
<keyword evidence="1" id="KW-0238">DNA-binding</keyword>
<evidence type="ECO:0000259" key="4">
    <source>
        <dbReference type="PROSITE" id="PS51253"/>
    </source>
</evidence>
<reference evidence="5" key="1">
    <citation type="submission" date="2023-03" db="EMBL/GenBank/DDBJ databases">
        <title>Massive genome expansion in bonnet fungi (Mycena s.s.) driven by repeated elements and novel gene families across ecological guilds.</title>
        <authorList>
            <consortium name="Lawrence Berkeley National Laboratory"/>
            <person name="Harder C.B."/>
            <person name="Miyauchi S."/>
            <person name="Viragh M."/>
            <person name="Kuo A."/>
            <person name="Thoen E."/>
            <person name="Andreopoulos B."/>
            <person name="Lu D."/>
            <person name="Skrede I."/>
            <person name="Drula E."/>
            <person name="Henrissat B."/>
            <person name="Morin E."/>
            <person name="Kohler A."/>
            <person name="Barry K."/>
            <person name="LaButti K."/>
            <person name="Morin E."/>
            <person name="Salamov A."/>
            <person name="Lipzen A."/>
            <person name="Mereny Z."/>
            <person name="Hegedus B."/>
            <person name="Baldrian P."/>
            <person name="Stursova M."/>
            <person name="Weitz H."/>
            <person name="Taylor A."/>
            <person name="Grigoriev I.V."/>
            <person name="Nagy L.G."/>
            <person name="Martin F."/>
            <person name="Kauserud H."/>
        </authorList>
    </citation>
    <scope>NUCLEOTIDE SEQUENCE</scope>
    <source>
        <strain evidence="5">CBHHK182m</strain>
    </source>
</reference>
<feature type="domain" description="HTH CENPB-type" evidence="4">
    <location>
        <begin position="28"/>
        <end position="70"/>
    </location>
</feature>
<comment type="caution">
    <text evidence="5">The sequence shown here is derived from an EMBL/GenBank/DDBJ whole genome shotgun (WGS) entry which is preliminary data.</text>
</comment>
<dbReference type="InterPro" id="IPR007889">
    <property type="entry name" value="HTH_Psq"/>
</dbReference>
<dbReference type="Pfam" id="PF05225">
    <property type="entry name" value="HTH_psq"/>
    <property type="match status" value="1"/>
</dbReference>
<dbReference type="InterPro" id="IPR009057">
    <property type="entry name" value="Homeodomain-like_sf"/>
</dbReference>
<dbReference type="SUPFAM" id="SSF46689">
    <property type="entry name" value="Homeodomain-like"/>
    <property type="match status" value="1"/>
</dbReference>
<gene>
    <name evidence="5" type="ORF">B0H16DRAFT_1212635</name>
</gene>
<keyword evidence="6" id="KW-1185">Reference proteome</keyword>
<protein>
    <recommendedName>
        <fullName evidence="4">HTH CENPB-type domain-containing protein</fullName>
    </recommendedName>
</protein>
<feature type="non-terminal residue" evidence="5">
    <location>
        <position position="70"/>
    </location>
</feature>
<sequence length="70" mass="7699">SLRAAAKHHDVPPTTLTGRYQGKTTRKESHEDQQKLTPAQELVLVEWIKVMGVRGVPLSMTAVAEYASAI</sequence>
<dbReference type="InterPro" id="IPR006600">
    <property type="entry name" value="HTH_CenpB_DNA-bd_dom"/>
</dbReference>
<dbReference type="EMBL" id="JARKIB010000081">
    <property type="protein sequence ID" value="KAJ7746023.1"/>
    <property type="molecule type" value="Genomic_DNA"/>
</dbReference>
<dbReference type="PROSITE" id="PS51253">
    <property type="entry name" value="HTH_CENPB"/>
    <property type="match status" value="1"/>
</dbReference>
<feature type="compositionally biased region" description="Basic and acidic residues" evidence="3">
    <location>
        <begin position="25"/>
        <end position="34"/>
    </location>
</feature>
<evidence type="ECO:0000256" key="1">
    <source>
        <dbReference type="ARBA" id="ARBA00023125"/>
    </source>
</evidence>
<feature type="non-terminal residue" evidence="5">
    <location>
        <position position="1"/>
    </location>
</feature>
<name>A0AAD7ILS5_9AGAR</name>
<keyword evidence="2" id="KW-0539">Nucleus</keyword>
<evidence type="ECO:0000313" key="6">
    <source>
        <dbReference type="Proteomes" id="UP001215598"/>
    </source>
</evidence>
<organism evidence="5 6">
    <name type="scientific">Mycena metata</name>
    <dbReference type="NCBI Taxonomy" id="1033252"/>
    <lineage>
        <taxon>Eukaryota</taxon>
        <taxon>Fungi</taxon>
        <taxon>Dikarya</taxon>
        <taxon>Basidiomycota</taxon>
        <taxon>Agaricomycotina</taxon>
        <taxon>Agaricomycetes</taxon>
        <taxon>Agaricomycetidae</taxon>
        <taxon>Agaricales</taxon>
        <taxon>Marasmiineae</taxon>
        <taxon>Mycenaceae</taxon>
        <taxon>Mycena</taxon>
    </lineage>
</organism>
<dbReference type="Proteomes" id="UP001215598">
    <property type="component" value="Unassembled WGS sequence"/>
</dbReference>
<dbReference type="GO" id="GO:0003677">
    <property type="term" value="F:DNA binding"/>
    <property type="evidence" value="ECO:0007669"/>
    <property type="project" value="UniProtKB-KW"/>
</dbReference>
<accession>A0AAD7ILS5</accession>